<dbReference type="AlphaFoldDB" id="A0A7J8U4R5"/>
<dbReference type="EMBL" id="JABFAB010000004">
    <property type="protein sequence ID" value="MBA0645476.1"/>
    <property type="molecule type" value="Genomic_DNA"/>
</dbReference>
<evidence type="ECO:0008006" key="3">
    <source>
        <dbReference type="Google" id="ProtNLM"/>
    </source>
</evidence>
<accession>A0A7J8U4R5</accession>
<protein>
    <recommendedName>
        <fullName evidence="3">DUF4283 domain-containing protein</fullName>
    </recommendedName>
</protein>
<name>A0A7J8U4R5_9ROSI</name>
<organism evidence="1 2">
    <name type="scientific">Gossypium klotzschianum</name>
    <dbReference type="NCBI Taxonomy" id="34286"/>
    <lineage>
        <taxon>Eukaryota</taxon>
        <taxon>Viridiplantae</taxon>
        <taxon>Streptophyta</taxon>
        <taxon>Embryophyta</taxon>
        <taxon>Tracheophyta</taxon>
        <taxon>Spermatophyta</taxon>
        <taxon>Magnoliopsida</taxon>
        <taxon>eudicotyledons</taxon>
        <taxon>Gunneridae</taxon>
        <taxon>Pentapetalae</taxon>
        <taxon>rosids</taxon>
        <taxon>malvids</taxon>
        <taxon>Malvales</taxon>
        <taxon>Malvaceae</taxon>
        <taxon>Malvoideae</taxon>
        <taxon>Gossypium</taxon>
    </lineage>
</organism>
<dbReference type="Proteomes" id="UP000593573">
    <property type="component" value="Unassembled WGS sequence"/>
</dbReference>
<dbReference type="OrthoDB" id="1002341at2759"/>
<dbReference type="PANTHER" id="PTHR31286">
    <property type="entry name" value="GLYCINE-RICH CELL WALL STRUCTURAL PROTEIN 1.8-LIKE"/>
    <property type="match status" value="1"/>
</dbReference>
<evidence type="ECO:0000313" key="2">
    <source>
        <dbReference type="Proteomes" id="UP000593573"/>
    </source>
</evidence>
<comment type="caution">
    <text evidence="1">The sequence shown here is derived from an EMBL/GenBank/DDBJ whole genome shotgun (WGS) entry which is preliminary data.</text>
</comment>
<keyword evidence="2" id="KW-1185">Reference proteome</keyword>
<proteinExistence type="predicted"/>
<gene>
    <name evidence="1" type="ORF">Goklo_013575</name>
</gene>
<dbReference type="InterPro" id="IPR040256">
    <property type="entry name" value="At4g02000-like"/>
</dbReference>
<dbReference type="PANTHER" id="PTHR31286:SF173">
    <property type="entry name" value="DUF4283 DOMAIN-CONTAINING PROTEIN"/>
    <property type="match status" value="1"/>
</dbReference>
<sequence>MSWKDKLLGVGLIASGKEHMVSGNGSDGGLVLLEGDVIRSTVNGILEIDFSNRIKYILYKKMETMVVLKLLGHTIGYVALYNRIRNLWKPSKPFQLMDIENSYYLANVVMAWIRLPGLPGFIYKRRILKAIEGMVGKVAKSYFKIDSRTRGCFSRMTMFINLDRSLVSQVLVNREIQHIEYEALLTICFSCGKYERFKYICPSLAMDPVSESGKEATFELSREVVIRTRVVAETMYGMSMMVEQKSRRGKSNSQGPKDKVTKKATLGSRFTAFFGK</sequence>
<evidence type="ECO:0000313" key="1">
    <source>
        <dbReference type="EMBL" id="MBA0645476.1"/>
    </source>
</evidence>
<reference evidence="1 2" key="1">
    <citation type="journal article" date="2019" name="Genome Biol. Evol.">
        <title>Insights into the evolution of the New World diploid cottons (Gossypium, subgenus Houzingenia) based on genome sequencing.</title>
        <authorList>
            <person name="Grover C.E."/>
            <person name="Arick M.A. 2nd"/>
            <person name="Thrash A."/>
            <person name="Conover J.L."/>
            <person name="Sanders W.S."/>
            <person name="Peterson D.G."/>
            <person name="Frelichowski J.E."/>
            <person name="Scheffler J.A."/>
            <person name="Scheffler B.E."/>
            <person name="Wendel J.F."/>
        </authorList>
    </citation>
    <scope>NUCLEOTIDE SEQUENCE [LARGE SCALE GENOMIC DNA]</scope>
    <source>
        <strain evidence="1">57</strain>
        <tissue evidence="1">Leaf</tissue>
    </source>
</reference>